<comment type="caution">
    <text evidence="1">The sequence shown here is derived from an EMBL/GenBank/DDBJ whole genome shotgun (WGS) entry which is preliminary data.</text>
</comment>
<dbReference type="SUPFAM" id="SSF74650">
    <property type="entry name" value="Galactose mutarotase-like"/>
    <property type="match status" value="1"/>
</dbReference>
<organism evidence="1 2">
    <name type="scientific">Artemia franciscana</name>
    <name type="common">Brine shrimp</name>
    <name type="synonym">Artemia sanfranciscana</name>
    <dbReference type="NCBI Taxonomy" id="6661"/>
    <lineage>
        <taxon>Eukaryota</taxon>
        <taxon>Metazoa</taxon>
        <taxon>Ecdysozoa</taxon>
        <taxon>Arthropoda</taxon>
        <taxon>Crustacea</taxon>
        <taxon>Branchiopoda</taxon>
        <taxon>Anostraca</taxon>
        <taxon>Artemiidae</taxon>
        <taxon>Artemia</taxon>
    </lineage>
</organism>
<dbReference type="Gene3D" id="2.60.40.1760">
    <property type="entry name" value="glycosyl hydrolase (family 31)"/>
    <property type="match status" value="1"/>
</dbReference>
<protein>
    <submittedName>
        <fullName evidence="1">Uncharacterized protein</fullName>
    </submittedName>
</protein>
<dbReference type="PANTHER" id="PTHR22762:SF133">
    <property type="entry name" value="P-TYPE DOMAIN-CONTAINING PROTEIN"/>
    <property type="match status" value="1"/>
</dbReference>
<dbReference type="GO" id="GO:0004558">
    <property type="term" value="F:alpha-1,4-glucosidase activity"/>
    <property type="evidence" value="ECO:0007669"/>
    <property type="project" value="TreeGrafter"/>
</dbReference>
<dbReference type="AlphaFoldDB" id="A0AA88HZK6"/>
<dbReference type="CDD" id="cd14752">
    <property type="entry name" value="GH31_N"/>
    <property type="match status" value="1"/>
</dbReference>
<name>A0AA88HZK6_ARTSF</name>
<gene>
    <name evidence="1" type="ORF">QYM36_006005</name>
</gene>
<keyword evidence="2" id="KW-1185">Reference proteome</keyword>
<sequence length="119" mass="13294">FDSSLGGLTLSDQFLQISTLFSMDAIFGFGENEQPSLRHDMNWKIWALWARDQAPNGAANMYGTQPYYTALEPNGDAHGVLILNSNAQGSYLSLPGGTNFKLLLESMRSKKFQFQVRKL</sequence>
<dbReference type="EMBL" id="JAVRJZ010000009">
    <property type="protein sequence ID" value="KAK2718850.1"/>
    <property type="molecule type" value="Genomic_DNA"/>
</dbReference>
<dbReference type="GO" id="GO:0030246">
    <property type="term" value="F:carbohydrate binding"/>
    <property type="evidence" value="ECO:0007669"/>
    <property type="project" value="InterPro"/>
</dbReference>
<dbReference type="Proteomes" id="UP001187531">
    <property type="component" value="Unassembled WGS sequence"/>
</dbReference>
<dbReference type="PANTHER" id="PTHR22762">
    <property type="entry name" value="ALPHA-GLUCOSIDASE"/>
    <property type="match status" value="1"/>
</dbReference>
<proteinExistence type="predicted"/>
<evidence type="ECO:0000313" key="1">
    <source>
        <dbReference type="EMBL" id="KAK2718850.1"/>
    </source>
</evidence>
<evidence type="ECO:0000313" key="2">
    <source>
        <dbReference type="Proteomes" id="UP001187531"/>
    </source>
</evidence>
<dbReference type="GO" id="GO:0005975">
    <property type="term" value="P:carbohydrate metabolic process"/>
    <property type="evidence" value="ECO:0007669"/>
    <property type="project" value="InterPro"/>
</dbReference>
<accession>A0AA88HZK6</accession>
<reference evidence="1" key="1">
    <citation type="submission" date="2023-07" db="EMBL/GenBank/DDBJ databases">
        <title>Chromosome-level genome assembly of Artemia franciscana.</title>
        <authorList>
            <person name="Jo E."/>
        </authorList>
    </citation>
    <scope>NUCLEOTIDE SEQUENCE</scope>
    <source>
        <tissue evidence="1">Whole body</tissue>
    </source>
</reference>
<dbReference type="InterPro" id="IPR011013">
    <property type="entry name" value="Gal_mutarotase_sf_dom"/>
</dbReference>
<feature type="non-terminal residue" evidence="1">
    <location>
        <position position="1"/>
    </location>
</feature>